<accession>A0A6A6P8G9</accession>
<dbReference type="Proteomes" id="UP000799766">
    <property type="component" value="Unassembled WGS sequence"/>
</dbReference>
<feature type="non-terminal residue" evidence="2">
    <location>
        <position position="124"/>
    </location>
</feature>
<dbReference type="PANTHER" id="PTHR24148:SF79">
    <property type="entry name" value="HETEROKARYON INCOMPATIBILITY DOMAIN-CONTAINING PROTEIN"/>
    <property type="match status" value="1"/>
</dbReference>
<feature type="non-terminal residue" evidence="2">
    <location>
        <position position="1"/>
    </location>
</feature>
<dbReference type="InterPro" id="IPR010730">
    <property type="entry name" value="HET"/>
</dbReference>
<dbReference type="InterPro" id="IPR052895">
    <property type="entry name" value="HetReg/Transcr_Mod"/>
</dbReference>
<dbReference type="AlphaFoldDB" id="A0A6A6P8G9"/>
<sequence length="124" mass="14010">YEYRQLANDDDIRLIVLFPKLDGSQEVRCMLLHFPLASVPLYEAISYAWGDPSKTQTIIVDGRPYATTTKVLEILRGMASPESSRLLWIDAVCINQDDLDEKATQIPLMSKIYCRATSTAVWLG</sequence>
<dbReference type="OrthoDB" id="3553147at2759"/>
<name>A0A6A6P8G9_9PEZI</name>
<proteinExistence type="predicted"/>
<dbReference type="Pfam" id="PF06985">
    <property type="entry name" value="HET"/>
    <property type="match status" value="1"/>
</dbReference>
<dbReference type="EMBL" id="MU001673">
    <property type="protein sequence ID" value="KAF2460245.1"/>
    <property type="molecule type" value="Genomic_DNA"/>
</dbReference>
<reference evidence="2" key="1">
    <citation type="journal article" date="2020" name="Stud. Mycol.">
        <title>101 Dothideomycetes genomes: a test case for predicting lifestyles and emergence of pathogens.</title>
        <authorList>
            <person name="Haridas S."/>
            <person name="Albert R."/>
            <person name="Binder M."/>
            <person name="Bloem J."/>
            <person name="Labutti K."/>
            <person name="Salamov A."/>
            <person name="Andreopoulos B."/>
            <person name="Baker S."/>
            <person name="Barry K."/>
            <person name="Bills G."/>
            <person name="Bluhm B."/>
            <person name="Cannon C."/>
            <person name="Castanera R."/>
            <person name="Culley D."/>
            <person name="Daum C."/>
            <person name="Ezra D."/>
            <person name="Gonzalez J."/>
            <person name="Henrissat B."/>
            <person name="Kuo A."/>
            <person name="Liang C."/>
            <person name="Lipzen A."/>
            <person name="Lutzoni F."/>
            <person name="Magnuson J."/>
            <person name="Mondo S."/>
            <person name="Nolan M."/>
            <person name="Ohm R."/>
            <person name="Pangilinan J."/>
            <person name="Park H.-J."/>
            <person name="Ramirez L."/>
            <person name="Alfaro M."/>
            <person name="Sun H."/>
            <person name="Tritt A."/>
            <person name="Yoshinaga Y."/>
            <person name="Zwiers L.-H."/>
            <person name="Turgeon B."/>
            <person name="Goodwin S."/>
            <person name="Spatafora J."/>
            <person name="Crous P."/>
            <person name="Grigoriev I."/>
        </authorList>
    </citation>
    <scope>NUCLEOTIDE SEQUENCE</scope>
    <source>
        <strain evidence="2">ATCC 16933</strain>
    </source>
</reference>
<evidence type="ECO:0000259" key="1">
    <source>
        <dbReference type="Pfam" id="PF06985"/>
    </source>
</evidence>
<evidence type="ECO:0000313" key="2">
    <source>
        <dbReference type="EMBL" id="KAF2460245.1"/>
    </source>
</evidence>
<evidence type="ECO:0000313" key="3">
    <source>
        <dbReference type="Proteomes" id="UP000799766"/>
    </source>
</evidence>
<dbReference type="PANTHER" id="PTHR24148">
    <property type="entry name" value="ANKYRIN REPEAT DOMAIN-CONTAINING PROTEIN 39 HOMOLOG-RELATED"/>
    <property type="match status" value="1"/>
</dbReference>
<organism evidence="2 3">
    <name type="scientific">Lineolata rhizophorae</name>
    <dbReference type="NCBI Taxonomy" id="578093"/>
    <lineage>
        <taxon>Eukaryota</taxon>
        <taxon>Fungi</taxon>
        <taxon>Dikarya</taxon>
        <taxon>Ascomycota</taxon>
        <taxon>Pezizomycotina</taxon>
        <taxon>Dothideomycetes</taxon>
        <taxon>Dothideomycetes incertae sedis</taxon>
        <taxon>Lineolatales</taxon>
        <taxon>Lineolataceae</taxon>
        <taxon>Lineolata</taxon>
    </lineage>
</organism>
<protein>
    <submittedName>
        <fullName evidence="2">Heterokaryon incompatibility protein-domain-containing protein</fullName>
    </submittedName>
</protein>
<keyword evidence="3" id="KW-1185">Reference proteome</keyword>
<feature type="domain" description="Heterokaryon incompatibility" evidence="1">
    <location>
        <begin position="42"/>
        <end position="124"/>
    </location>
</feature>
<gene>
    <name evidence="2" type="ORF">BDY21DRAFT_270946</name>
</gene>